<dbReference type="AlphaFoldDB" id="A0AAJ4GEN7"/>
<dbReference type="GO" id="GO:0070626">
    <property type="term" value="F:(S)-2-(5-amino-1-(5-phospho-D-ribosyl)imidazole-4-carboxamido) succinate lyase (fumarate-forming) activity"/>
    <property type="evidence" value="ECO:0007669"/>
    <property type="project" value="TreeGrafter"/>
</dbReference>
<keyword evidence="1 2" id="KW-0456">Lyase</keyword>
<name>A0AAJ4GEN7_LIMFE</name>
<sequence length="108" mass="11869">MSSVLDSKLMQGNFSTPEIREIWSDHNKLQAQLVVEATLSEVEGELGVIPPEAGEQIAQVAKVENFDLDALVRESAEKRHSLIALIHRLQYLAGESAGEFVHFGVGLE</sequence>
<evidence type="ECO:0000313" key="3">
    <source>
        <dbReference type="Proteomes" id="UP000503169"/>
    </source>
</evidence>
<dbReference type="PANTHER" id="PTHR43172">
    <property type="entry name" value="ADENYLOSUCCINATE LYASE"/>
    <property type="match status" value="1"/>
</dbReference>
<dbReference type="RefSeq" id="WP_187350371.1">
    <property type="nucleotide sequence ID" value="NZ_CP050919.1"/>
</dbReference>
<proteinExistence type="predicted"/>
<reference evidence="2 3" key="1">
    <citation type="submission" date="2020-04" db="EMBL/GenBank/DDBJ databases">
        <title>Novel strain L. Fermentum HFD1 producer antibacterial peptides.</title>
        <authorList>
            <person name="Ozhegov G.D."/>
            <person name="Pavlova A.S."/>
            <person name="Zhuravleva D.E."/>
            <person name="Gogoleva N.V."/>
            <person name="Shagimardanova E.I."/>
            <person name="Markelova M.I."/>
            <person name="Yarullina D.R."/>
            <person name="Kayumov A.R."/>
        </authorList>
    </citation>
    <scope>NUCLEOTIDE SEQUENCE [LARGE SCALE GENOMIC DNA]</scope>
    <source>
        <strain evidence="2 3">HFD1</strain>
    </source>
</reference>
<dbReference type="EC" id="4.3.2.2" evidence="2"/>
<organism evidence="2 3">
    <name type="scientific">Limosilactobacillus fermentum</name>
    <name type="common">Lactobacillus fermentum</name>
    <dbReference type="NCBI Taxonomy" id="1613"/>
    <lineage>
        <taxon>Bacteria</taxon>
        <taxon>Bacillati</taxon>
        <taxon>Bacillota</taxon>
        <taxon>Bacilli</taxon>
        <taxon>Lactobacillales</taxon>
        <taxon>Lactobacillaceae</taxon>
        <taxon>Limosilactobacillus</taxon>
    </lineage>
</organism>
<dbReference type="Gene3D" id="1.10.275.10">
    <property type="entry name" value="Fumarase/aspartase (N-terminal domain)"/>
    <property type="match status" value="1"/>
</dbReference>
<dbReference type="InterPro" id="IPR008948">
    <property type="entry name" value="L-Aspartase-like"/>
</dbReference>
<gene>
    <name evidence="2" type="primary">purB_2</name>
    <name evidence="2" type="ORF">HCY95_00882</name>
</gene>
<dbReference type="EMBL" id="CP050919">
    <property type="protein sequence ID" value="QIX58446.1"/>
    <property type="molecule type" value="Genomic_DNA"/>
</dbReference>
<dbReference type="Proteomes" id="UP000503169">
    <property type="component" value="Chromosome"/>
</dbReference>
<dbReference type="InterPro" id="IPR024083">
    <property type="entry name" value="Fumarase/histidase_N"/>
</dbReference>
<dbReference type="SUPFAM" id="SSF48557">
    <property type="entry name" value="L-aspartase-like"/>
    <property type="match status" value="1"/>
</dbReference>
<dbReference type="GO" id="GO:0005829">
    <property type="term" value="C:cytosol"/>
    <property type="evidence" value="ECO:0007669"/>
    <property type="project" value="TreeGrafter"/>
</dbReference>
<protein>
    <submittedName>
        <fullName evidence="2">Adenylosuccinate lyase</fullName>
        <ecNumber evidence="2">4.3.2.2</ecNumber>
    </submittedName>
</protein>
<accession>A0AAJ4GEN7</accession>
<dbReference type="PANTHER" id="PTHR43172:SF1">
    <property type="entry name" value="ADENYLOSUCCINATE LYASE"/>
    <property type="match status" value="1"/>
</dbReference>
<dbReference type="GO" id="GO:0044208">
    <property type="term" value="P:'de novo' AMP biosynthetic process"/>
    <property type="evidence" value="ECO:0007669"/>
    <property type="project" value="TreeGrafter"/>
</dbReference>
<evidence type="ECO:0000256" key="1">
    <source>
        <dbReference type="ARBA" id="ARBA00023239"/>
    </source>
</evidence>
<dbReference type="GO" id="GO:0004018">
    <property type="term" value="F:N6-(1,2-dicarboxyethyl)AMP AMP-lyase (fumarate-forming) activity"/>
    <property type="evidence" value="ECO:0007669"/>
    <property type="project" value="TreeGrafter"/>
</dbReference>
<evidence type="ECO:0000313" key="2">
    <source>
        <dbReference type="EMBL" id="QIX58446.1"/>
    </source>
</evidence>